<dbReference type="EMBL" id="CAMXCT010002636">
    <property type="protein sequence ID" value="CAI3999470.1"/>
    <property type="molecule type" value="Genomic_DNA"/>
</dbReference>
<evidence type="ECO:0000313" key="2">
    <source>
        <dbReference type="EMBL" id="CAL4786782.1"/>
    </source>
</evidence>
<organism evidence="1">
    <name type="scientific">Cladocopium goreaui</name>
    <dbReference type="NCBI Taxonomy" id="2562237"/>
    <lineage>
        <taxon>Eukaryota</taxon>
        <taxon>Sar</taxon>
        <taxon>Alveolata</taxon>
        <taxon>Dinophyceae</taxon>
        <taxon>Suessiales</taxon>
        <taxon>Symbiodiniaceae</taxon>
        <taxon>Cladocopium</taxon>
    </lineage>
</organism>
<sequence>DLEDPVVLIVASSAYLRASSILNHSNTILVEDLEDPVVHIETLCFVQAASSSRANQPSMWVDMRMGAVHVALSAQPARAEQAERHDQCFDPHANIEHICAHIGSTHCATSRGGRSTLAAAKASGAAEWLPRLVEKDLTDPPTLLQHPTVVLETGMPPEVWRVFQDSLRQQDGATPQNAITDTESRAASHRGAAPIAPPRDLVAFLTAIHGPQKGRVTSQLDACDISAVDTTNIQLWTRDRRATYHMIVVGSQFLTTTDELWATSRSHIQLDGSRNVVTWTLPTGPPETQAITVDVSLGCRCPIMGQRLCPYHNMVELLNLTDSKGETDRPFAHMGAQNPADLLKNIAHMLESSRTSEQPVQTEPPSGCLRATGARFLRRLGLSPTLITQLARWDSDTILGALDCIQLSADVVQQRTGDSPGDSDAEIEALKAGIQADILSMAHHCHQMIRETTALNRAWLATAEEKQ</sequence>
<dbReference type="EMBL" id="CAMXCT030002636">
    <property type="protein sequence ID" value="CAL4786782.1"/>
    <property type="molecule type" value="Genomic_DNA"/>
</dbReference>
<comment type="caution">
    <text evidence="1">The sequence shown here is derived from an EMBL/GenBank/DDBJ whole genome shotgun (WGS) entry which is preliminary data.</text>
</comment>
<gene>
    <name evidence="1" type="ORF">C1SCF055_LOCUS25663</name>
</gene>
<name>A0A9P1G6D4_9DINO</name>
<proteinExistence type="predicted"/>
<reference evidence="1" key="1">
    <citation type="submission" date="2022-10" db="EMBL/GenBank/DDBJ databases">
        <authorList>
            <person name="Chen Y."/>
            <person name="Dougan E. K."/>
            <person name="Chan C."/>
            <person name="Rhodes N."/>
            <person name="Thang M."/>
        </authorList>
    </citation>
    <scope>NUCLEOTIDE SEQUENCE</scope>
</reference>
<dbReference type="Proteomes" id="UP001152797">
    <property type="component" value="Unassembled WGS sequence"/>
</dbReference>
<accession>A0A9P1G6D4</accession>
<reference evidence="2 3" key="2">
    <citation type="submission" date="2024-05" db="EMBL/GenBank/DDBJ databases">
        <authorList>
            <person name="Chen Y."/>
            <person name="Shah S."/>
            <person name="Dougan E. K."/>
            <person name="Thang M."/>
            <person name="Chan C."/>
        </authorList>
    </citation>
    <scope>NUCLEOTIDE SEQUENCE [LARGE SCALE GENOMIC DNA]</scope>
</reference>
<evidence type="ECO:0000313" key="3">
    <source>
        <dbReference type="Proteomes" id="UP001152797"/>
    </source>
</evidence>
<protein>
    <submittedName>
        <fullName evidence="1">Uncharacterized protein</fullName>
    </submittedName>
</protein>
<dbReference type="EMBL" id="CAMXCT020002636">
    <property type="protein sequence ID" value="CAL1152845.1"/>
    <property type="molecule type" value="Genomic_DNA"/>
</dbReference>
<evidence type="ECO:0000313" key="1">
    <source>
        <dbReference type="EMBL" id="CAI3999470.1"/>
    </source>
</evidence>
<feature type="non-terminal residue" evidence="1">
    <location>
        <position position="467"/>
    </location>
</feature>
<dbReference type="AlphaFoldDB" id="A0A9P1G6D4"/>
<keyword evidence="3" id="KW-1185">Reference proteome</keyword>